<reference evidence="10" key="1">
    <citation type="submission" date="2018-05" db="EMBL/GenBank/DDBJ databases">
        <authorList>
            <person name="Lanie J.A."/>
            <person name="Ng W.-L."/>
            <person name="Kazmierczak K.M."/>
            <person name="Andrzejewski T.M."/>
            <person name="Davidsen T.M."/>
            <person name="Wayne K.J."/>
            <person name="Tettelin H."/>
            <person name="Glass J.I."/>
            <person name="Rusch D."/>
            <person name="Podicherti R."/>
            <person name="Tsui H.-C.T."/>
            <person name="Winkler M.E."/>
        </authorList>
    </citation>
    <scope>NUCLEOTIDE SEQUENCE</scope>
</reference>
<evidence type="ECO:0000256" key="1">
    <source>
        <dbReference type="ARBA" id="ARBA00012831"/>
    </source>
</evidence>
<comment type="catalytic activity">
    <reaction evidence="8">
        <text>tRNA(Pro) + L-proline + ATP = L-prolyl-tRNA(Pro) + AMP + diphosphate</text>
        <dbReference type="Rhea" id="RHEA:14305"/>
        <dbReference type="Rhea" id="RHEA-COMP:9700"/>
        <dbReference type="Rhea" id="RHEA-COMP:9702"/>
        <dbReference type="ChEBI" id="CHEBI:30616"/>
        <dbReference type="ChEBI" id="CHEBI:33019"/>
        <dbReference type="ChEBI" id="CHEBI:60039"/>
        <dbReference type="ChEBI" id="CHEBI:78442"/>
        <dbReference type="ChEBI" id="CHEBI:78532"/>
        <dbReference type="ChEBI" id="CHEBI:456215"/>
        <dbReference type="EC" id="6.1.1.15"/>
    </reaction>
</comment>
<dbReference type="PRINTS" id="PR01046">
    <property type="entry name" value="TRNASYNTHPRO"/>
</dbReference>
<protein>
    <recommendedName>
        <fullName evidence="1">proline--tRNA ligase</fullName>
        <ecNumber evidence="1">6.1.1.15</ecNumber>
    </recommendedName>
    <alternativeName>
        <fullName evidence="7">Prolyl-tRNA synthetase</fullName>
    </alternativeName>
</protein>
<name>A0A381Z0L4_9ZZZZ</name>
<feature type="non-terminal residue" evidence="10">
    <location>
        <position position="297"/>
    </location>
</feature>
<dbReference type="Pfam" id="PF00587">
    <property type="entry name" value="tRNA-synt_2b"/>
    <property type="match status" value="1"/>
</dbReference>
<dbReference type="SUPFAM" id="SSF55826">
    <property type="entry name" value="YbaK/ProRS associated domain"/>
    <property type="match status" value="1"/>
</dbReference>
<keyword evidence="3" id="KW-0547">Nucleotide-binding</keyword>
<dbReference type="EC" id="6.1.1.15" evidence="1"/>
<dbReference type="InterPro" id="IPR036754">
    <property type="entry name" value="YbaK/aa-tRNA-synt-asso_dom_sf"/>
</dbReference>
<accession>A0A381Z0L4</accession>
<dbReference type="InterPro" id="IPR002314">
    <property type="entry name" value="aa-tRNA-synt_IIb"/>
</dbReference>
<dbReference type="GO" id="GO:0005829">
    <property type="term" value="C:cytosol"/>
    <property type="evidence" value="ECO:0007669"/>
    <property type="project" value="TreeGrafter"/>
</dbReference>
<gene>
    <name evidence="10" type="ORF">METZ01_LOCUS135305</name>
</gene>
<dbReference type="PANTHER" id="PTHR42753:SF2">
    <property type="entry name" value="PROLINE--TRNA LIGASE"/>
    <property type="match status" value="1"/>
</dbReference>
<dbReference type="PROSITE" id="PS50862">
    <property type="entry name" value="AA_TRNA_LIGASE_II"/>
    <property type="match status" value="1"/>
</dbReference>
<evidence type="ECO:0000256" key="5">
    <source>
        <dbReference type="ARBA" id="ARBA00022917"/>
    </source>
</evidence>
<sequence>MKMSKLFGRTLRDDPGEAELISHRLLLQAGMIHQVSSGVYSYLPLAWRSLRKIEQIIREEMEYSGAQEIKLGILQPRELWKQSGRDEVFGPDMMRMIDRRERDLVLPPTNEELITETVKSVIQSYRDMPVTLFQIQTKFRDELRPRGGLVRVREFDMMDAYSFDVNQEGLDESYELMVKAYENAFKRCGIKTVIAEADSGPIGGKDSKEFILLTESGEDTVVMCNQCQYAANDEKASLRKIPNPEAPQADMEQIHTPGVRTIDQLASLLEIGTEQTLKAVFYSADGELVFATIRGDL</sequence>
<dbReference type="PANTHER" id="PTHR42753">
    <property type="entry name" value="MITOCHONDRIAL RIBOSOME PROTEIN L39/PROLYL-TRNA LIGASE FAMILY MEMBER"/>
    <property type="match status" value="1"/>
</dbReference>
<keyword evidence="6" id="KW-0030">Aminoacyl-tRNA synthetase</keyword>
<dbReference type="GO" id="GO:0006433">
    <property type="term" value="P:prolyl-tRNA aminoacylation"/>
    <property type="evidence" value="ECO:0007669"/>
    <property type="project" value="InterPro"/>
</dbReference>
<dbReference type="EMBL" id="UINC01019472">
    <property type="protein sequence ID" value="SVA82451.1"/>
    <property type="molecule type" value="Genomic_DNA"/>
</dbReference>
<keyword evidence="2" id="KW-0436">Ligase</keyword>
<evidence type="ECO:0000256" key="6">
    <source>
        <dbReference type="ARBA" id="ARBA00023146"/>
    </source>
</evidence>
<evidence type="ECO:0000256" key="3">
    <source>
        <dbReference type="ARBA" id="ARBA00022741"/>
    </source>
</evidence>
<evidence type="ECO:0000313" key="10">
    <source>
        <dbReference type="EMBL" id="SVA82451.1"/>
    </source>
</evidence>
<dbReference type="GO" id="GO:0002161">
    <property type="term" value="F:aminoacyl-tRNA deacylase activity"/>
    <property type="evidence" value="ECO:0007669"/>
    <property type="project" value="InterPro"/>
</dbReference>
<feature type="domain" description="Aminoacyl-transfer RNA synthetases class-II family profile" evidence="9">
    <location>
        <begin position="34"/>
        <end position="273"/>
    </location>
</feature>
<dbReference type="NCBIfam" id="TIGR00409">
    <property type="entry name" value="proS_fam_II"/>
    <property type="match status" value="1"/>
</dbReference>
<organism evidence="10">
    <name type="scientific">marine metagenome</name>
    <dbReference type="NCBI Taxonomy" id="408172"/>
    <lineage>
        <taxon>unclassified sequences</taxon>
        <taxon>metagenomes</taxon>
        <taxon>ecological metagenomes</taxon>
    </lineage>
</organism>
<evidence type="ECO:0000256" key="2">
    <source>
        <dbReference type="ARBA" id="ARBA00022598"/>
    </source>
</evidence>
<evidence type="ECO:0000256" key="8">
    <source>
        <dbReference type="ARBA" id="ARBA00047671"/>
    </source>
</evidence>
<dbReference type="Gene3D" id="3.30.930.10">
    <property type="entry name" value="Bira Bifunctional Protein, Domain 2"/>
    <property type="match status" value="1"/>
</dbReference>
<keyword evidence="4" id="KW-0067">ATP-binding</keyword>
<dbReference type="InterPro" id="IPR045864">
    <property type="entry name" value="aa-tRNA-synth_II/BPL/LPL"/>
</dbReference>
<dbReference type="AlphaFoldDB" id="A0A381Z0L4"/>
<dbReference type="InterPro" id="IPR002316">
    <property type="entry name" value="Pro-tRNA-ligase_IIa"/>
</dbReference>
<evidence type="ECO:0000259" key="9">
    <source>
        <dbReference type="PROSITE" id="PS50862"/>
    </source>
</evidence>
<dbReference type="InterPro" id="IPR050062">
    <property type="entry name" value="Pro-tRNA_synthetase"/>
</dbReference>
<dbReference type="InterPro" id="IPR004500">
    <property type="entry name" value="Pro-tRNA-synth_IIa_bac-type"/>
</dbReference>
<dbReference type="SUPFAM" id="SSF55681">
    <property type="entry name" value="Class II aaRS and biotin synthetases"/>
    <property type="match status" value="1"/>
</dbReference>
<evidence type="ECO:0000256" key="4">
    <source>
        <dbReference type="ARBA" id="ARBA00022840"/>
    </source>
</evidence>
<dbReference type="GO" id="GO:0005524">
    <property type="term" value="F:ATP binding"/>
    <property type="evidence" value="ECO:0007669"/>
    <property type="project" value="UniProtKB-KW"/>
</dbReference>
<keyword evidence="5" id="KW-0648">Protein biosynthesis</keyword>
<dbReference type="GO" id="GO:0004827">
    <property type="term" value="F:proline-tRNA ligase activity"/>
    <property type="evidence" value="ECO:0007669"/>
    <property type="project" value="UniProtKB-EC"/>
</dbReference>
<proteinExistence type="predicted"/>
<evidence type="ECO:0000256" key="7">
    <source>
        <dbReference type="ARBA" id="ARBA00029731"/>
    </source>
</evidence>
<dbReference type="InterPro" id="IPR006195">
    <property type="entry name" value="aa-tRNA-synth_II"/>
</dbReference>